<reference evidence="4 5" key="2">
    <citation type="submission" date="2019-12" db="EMBL/GenBank/DDBJ databases">
        <title>Draft genome sequence of Pseudomonas otitidis recovered from a chicken carcass.</title>
        <authorList>
            <person name="Vieira T.R."/>
            <person name="Oliviera E.F.C."/>
            <person name="Silva N.M.V."/>
            <person name="Sambrano G.E."/>
            <person name="Cibulski S.P."/>
            <person name="Cardoso M.R.I."/>
        </authorList>
    </citation>
    <scope>NUCLEOTIDE SEQUENCE [LARGE SCALE GENOMIC DNA]</scope>
    <source>
        <strain evidence="4 5">25_K</strain>
    </source>
</reference>
<evidence type="ECO:0000313" key="3">
    <source>
        <dbReference type="EMBL" id="BCA30346.1"/>
    </source>
</evidence>
<dbReference type="Pfam" id="PF13652">
    <property type="entry name" value="QSregVF"/>
    <property type="match status" value="1"/>
</dbReference>
<dbReference type="AlphaFoldDB" id="A0A1I0UKZ7"/>
<reference evidence="3 6" key="3">
    <citation type="journal article" date="2020" name="Microbiol. Resour. Announc.">
        <title>Complete genome sequence of Pseudomonas otitidis strain MrB4, isolated from Lake Biwa in Japan.</title>
        <authorList>
            <person name="Miyazaki K."/>
            <person name="Hase E."/>
            <person name="Maruya T."/>
        </authorList>
    </citation>
    <scope>NUCLEOTIDE SEQUENCE [LARGE SCALE GENOMIC DNA]</scope>
    <source>
        <strain evidence="3 6">MrB4</strain>
    </source>
</reference>
<dbReference type="GeneID" id="57399541"/>
<gene>
    <name evidence="4" type="ORF">GO594_07720</name>
    <name evidence="3" type="ORF">PtoMrB4_43230</name>
    <name evidence="2" type="ORF">WP8S17C03_43010</name>
</gene>
<dbReference type="Gene3D" id="3.30.300.250">
    <property type="match status" value="1"/>
</dbReference>
<organism evidence="4 5">
    <name type="scientific">Metapseudomonas otitidis</name>
    <dbReference type="NCBI Taxonomy" id="319939"/>
    <lineage>
        <taxon>Bacteria</taxon>
        <taxon>Pseudomonadati</taxon>
        <taxon>Pseudomonadota</taxon>
        <taxon>Gammaproteobacteria</taxon>
        <taxon>Pseudomonadales</taxon>
        <taxon>Pseudomonadaceae</taxon>
        <taxon>Metapseudomonas</taxon>
    </lineage>
</organism>
<protein>
    <submittedName>
        <fullName evidence="4">Uncharacterized protein</fullName>
    </submittedName>
</protein>
<proteinExistence type="predicted"/>
<evidence type="ECO:0000313" key="7">
    <source>
        <dbReference type="Proteomes" id="UP000515591"/>
    </source>
</evidence>
<accession>A0A1I0UKZ7</accession>
<keyword evidence="1" id="KW-0732">Signal</keyword>
<dbReference type="RefSeq" id="WP_044414279.1">
    <property type="nucleotide sequence ID" value="NZ_AP022213.1"/>
</dbReference>
<dbReference type="Proteomes" id="UP000515591">
    <property type="component" value="Chromosome"/>
</dbReference>
<dbReference type="STRING" id="319939.SAMN05216263_115170"/>
<feature type="chain" id="PRO_5043145490" evidence="1">
    <location>
        <begin position="20"/>
        <end position="138"/>
    </location>
</feature>
<reference evidence="2 7" key="1">
    <citation type="submission" date="2019-12" db="EMBL/GenBank/DDBJ databases">
        <title>complete genome sequences of Pseudomonas otitidis str. WP8-S17-CRE-03 isolated from wastewater treatment plant effluent.</title>
        <authorList>
            <person name="Sekizuka T."/>
            <person name="Itokawa K."/>
            <person name="Yatsu K."/>
            <person name="Inamine Y."/>
            <person name="Kuroda M."/>
        </authorList>
    </citation>
    <scope>NUCLEOTIDE SEQUENCE [LARGE SCALE GENOMIC DNA]</scope>
    <source>
        <strain evidence="2 7">WP8-S17-CRE-03</strain>
    </source>
</reference>
<evidence type="ECO:0000256" key="1">
    <source>
        <dbReference type="SAM" id="SignalP"/>
    </source>
</evidence>
<dbReference type="EMBL" id="AP022213">
    <property type="protein sequence ID" value="BBT18252.1"/>
    <property type="molecule type" value="Genomic_DNA"/>
</dbReference>
<sequence>MQRLTLAALVLLAPIAVQAASLKDFELTKMLEKVAEESSVGTPRAINEDILDQGYTVEGTELINHLSVRPAHAAQMRANPDSVRAQLANSVCRNNGYRQLLARGAALRYAFTEYKSNRPVTNERFIASDCGLKASTAK</sequence>
<evidence type="ECO:0000313" key="2">
    <source>
        <dbReference type="EMBL" id="BBT18252.1"/>
    </source>
</evidence>
<name>A0A1I0UKZ7_9GAMM</name>
<dbReference type="InterPro" id="IPR025203">
    <property type="entry name" value="QSregVF"/>
</dbReference>
<evidence type="ECO:0000313" key="5">
    <source>
        <dbReference type="Proteomes" id="UP000461288"/>
    </source>
</evidence>
<dbReference type="Proteomes" id="UP000461288">
    <property type="component" value="Unassembled WGS sequence"/>
</dbReference>
<dbReference type="EMBL" id="WTFN01000013">
    <property type="protein sequence ID" value="MWK55859.1"/>
    <property type="molecule type" value="Genomic_DNA"/>
</dbReference>
<evidence type="ECO:0000313" key="4">
    <source>
        <dbReference type="EMBL" id="MWK55859.1"/>
    </source>
</evidence>
<dbReference type="KEGG" id="poj:PtoMrB4_43230"/>
<feature type="signal peptide" evidence="1">
    <location>
        <begin position="1"/>
        <end position="19"/>
    </location>
</feature>
<evidence type="ECO:0000313" key="6">
    <source>
        <dbReference type="Proteomes" id="UP000501237"/>
    </source>
</evidence>
<dbReference type="EMBL" id="AP022642">
    <property type="protein sequence ID" value="BCA30346.1"/>
    <property type="molecule type" value="Genomic_DNA"/>
</dbReference>
<dbReference type="Proteomes" id="UP000501237">
    <property type="component" value="Chromosome"/>
</dbReference>